<feature type="transmembrane region" description="Helical" evidence="9">
    <location>
        <begin position="116"/>
        <end position="136"/>
    </location>
</feature>
<evidence type="ECO:0000256" key="1">
    <source>
        <dbReference type="ARBA" id="ARBA00004651"/>
    </source>
</evidence>
<dbReference type="InterPro" id="IPR011712">
    <property type="entry name" value="Sig_transdc_His_kin_sub3_dim/P"/>
</dbReference>
<feature type="transmembrane region" description="Helical" evidence="9">
    <location>
        <begin position="297"/>
        <end position="316"/>
    </location>
</feature>
<evidence type="ECO:0000256" key="5">
    <source>
        <dbReference type="ARBA" id="ARBA00022777"/>
    </source>
</evidence>
<dbReference type="Pfam" id="PF07730">
    <property type="entry name" value="HisKA_3"/>
    <property type="match status" value="1"/>
</dbReference>
<sequence length="736" mass="78855">MNHERSTAEAVRRTDRPIFGVYYAGLVGYAALSVGWLMIGAVATLARYWPGFQQALDAASDADNPWLESWSYGFLVAAKHSEPLGQAVLDYGLSALSLAVALALLLSARQNWSIRLLALALVGAAGAFNLQAHMAIRVVQGAFDVGISWWHLLLLHGVGGVAYVLALVLFPTGRWDLGGRTPWLAKLAVAVSVVGVLALLAGSTTEYPHTVSFVVFFGVLVPVVGLVVQRHRARHGETPEDRRQSRLLFSALTVAVSVVVMLGLLSAWLWLLGAQVLTMFDPTAHGVGRDSGEPAAVVFWPVRLIFAAVPFALIIATSRARPWDVERLFSRALASVLLLVLIACGWIALTAGLEAVFGSLVAGLTSFAVTLVVLAVAFQAIRERAERLVDRLIYGSRPAPNAVLSQVAEVSGATDHPDLGELAEVVAHGLGASYCRLTVHLSDLGDRCYQWPADLAELPEHVTLPVHYGGEEVGAVTVDRTSVASVPGERARLADDLVGVLGPVLYNSRLGIELEHQLRTALDHAEEIAESRRRATADMDHERRTLERDLHDGAQHHLVALRMTVGLVEHELSRGRQATARDRLEQVVAQVDGTRRVLANTAAGVFPVLLAEQGLLPALSAELGDAGNVVLDIDEAVPGRRFPLPVETAVYFTCLEAINNSFKHAPQATVRIALRCEYRGLAFAVSDDGPGFDLERARGAGRGLHNLADRANAVGGSVAVRSAPGEGTTVEGFIPL</sequence>
<evidence type="ECO:0000313" key="12">
    <source>
        <dbReference type="Proteomes" id="UP001500979"/>
    </source>
</evidence>
<dbReference type="PANTHER" id="PTHR24421">
    <property type="entry name" value="NITRATE/NITRITE SENSOR PROTEIN NARX-RELATED"/>
    <property type="match status" value="1"/>
</dbReference>
<evidence type="ECO:0000313" key="11">
    <source>
        <dbReference type="EMBL" id="GAA2795651.1"/>
    </source>
</evidence>
<evidence type="ECO:0000259" key="10">
    <source>
        <dbReference type="PROSITE" id="PS50109"/>
    </source>
</evidence>
<dbReference type="InterPro" id="IPR005467">
    <property type="entry name" value="His_kinase_dom"/>
</dbReference>
<keyword evidence="6 9" id="KW-1133">Transmembrane helix</keyword>
<dbReference type="Gene3D" id="1.20.5.1930">
    <property type="match status" value="1"/>
</dbReference>
<comment type="caution">
    <text evidence="11">The sequence shown here is derived from an EMBL/GenBank/DDBJ whole genome shotgun (WGS) entry which is preliminary data.</text>
</comment>
<evidence type="ECO:0000256" key="7">
    <source>
        <dbReference type="ARBA" id="ARBA00023012"/>
    </source>
</evidence>
<feature type="transmembrane region" description="Helical" evidence="9">
    <location>
        <begin position="148"/>
        <end position="171"/>
    </location>
</feature>
<keyword evidence="7" id="KW-0902">Two-component regulatory system</keyword>
<reference evidence="11 12" key="1">
    <citation type="journal article" date="2019" name="Int. J. Syst. Evol. Microbiol.">
        <title>The Global Catalogue of Microorganisms (GCM) 10K type strain sequencing project: providing services to taxonomists for standard genome sequencing and annotation.</title>
        <authorList>
            <consortium name="The Broad Institute Genomics Platform"/>
            <consortium name="The Broad Institute Genome Sequencing Center for Infectious Disease"/>
            <person name="Wu L."/>
            <person name="Ma J."/>
        </authorList>
    </citation>
    <scope>NUCLEOTIDE SEQUENCE [LARGE SCALE GENOMIC DNA]</scope>
    <source>
        <strain evidence="11 12">JCM 9383</strain>
    </source>
</reference>
<dbReference type="PANTHER" id="PTHR24421:SF37">
    <property type="entry name" value="SENSOR HISTIDINE KINASE NARS"/>
    <property type="match status" value="1"/>
</dbReference>
<proteinExistence type="predicted"/>
<feature type="transmembrane region" description="Helical" evidence="9">
    <location>
        <begin position="355"/>
        <end position="378"/>
    </location>
</feature>
<keyword evidence="3" id="KW-0808">Transferase</keyword>
<comment type="subcellular location">
    <subcellularLocation>
        <location evidence="1">Cell membrane</location>
        <topology evidence="1">Multi-pass membrane protein</topology>
    </subcellularLocation>
</comment>
<evidence type="ECO:0000256" key="4">
    <source>
        <dbReference type="ARBA" id="ARBA00022692"/>
    </source>
</evidence>
<dbReference type="Gene3D" id="3.30.565.10">
    <property type="entry name" value="Histidine kinase-like ATPase, C-terminal domain"/>
    <property type="match status" value="1"/>
</dbReference>
<keyword evidence="5" id="KW-0418">Kinase</keyword>
<keyword evidence="8 9" id="KW-0472">Membrane</keyword>
<evidence type="ECO:0000256" key="8">
    <source>
        <dbReference type="ARBA" id="ARBA00023136"/>
    </source>
</evidence>
<organism evidence="11 12">
    <name type="scientific">Saccharopolyspora taberi</name>
    <dbReference type="NCBI Taxonomy" id="60895"/>
    <lineage>
        <taxon>Bacteria</taxon>
        <taxon>Bacillati</taxon>
        <taxon>Actinomycetota</taxon>
        <taxon>Actinomycetes</taxon>
        <taxon>Pseudonocardiales</taxon>
        <taxon>Pseudonocardiaceae</taxon>
        <taxon>Saccharopolyspora</taxon>
    </lineage>
</organism>
<evidence type="ECO:0000256" key="9">
    <source>
        <dbReference type="SAM" id="Phobius"/>
    </source>
</evidence>
<dbReference type="InterPro" id="IPR036890">
    <property type="entry name" value="HATPase_C_sf"/>
</dbReference>
<accession>A0ABN3VDX4</accession>
<evidence type="ECO:0000256" key="2">
    <source>
        <dbReference type="ARBA" id="ARBA00022475"/>
    </source>
</evidence>
<feature type="transmembrane region" description="Helical" evidence="9">
    <location>
        <begin position="248"/>
        <end position="271"/>
    </location>
</feature>
<feature type="transmembrane region" description="Helical" evidence="9">
    <location>
        <begin position="91"/>
        <end position="109"/>
    </location>
</feature>
<dbReference type="InterPro" id="IPR003594">
    <property type="entry name" value="HATPase_dom"/>
</dbReference>
<gene>
    <name evidence="11" type="ORF">GCM10010470_33370</name>
</gene>
<keyword evidence="4 9" id="KW-0812">Transmembrane</keyword>
<dbReference type="SUPFAM" id="SSF55874">
    <property type="entry name" value="ATPase domain of HSP90 chaperone/DNA topoisomerase II/histidine kinase"/>
    <property type="match status" value="1"/>
</dbReference>
<feature type="transmembrane region" description="Helical" evidence="9">
    <location>
        <begin position="21"/>
        <end position="46"/>
    </location>
</feature>
<keyword evidence="2" id="KW-1003">Cell membrane</keyword>
<dbReference type="EMBL" id="BAAAUX010000014">
    <property type="protein sequence ID" value="GAA2795651.1"/>
    <property type="molecule type" value="Genomic_DNA"/>
</dbReference>
<feature type="transmembrane region" description="Helical" evidence="9">
    <location>
        <begin position="328"/>
        <end position="349"/>
    </location>
</feature>
<dbReference type="CDD" id="cd16917">
    <property type="entry name" value="HATPase_UhpB-NarQ-NarX-like"/>
    <property type="match status" value="1"/>
</dbReference>
<name>A0ABN3VDX4_9PSEU</name>
<keyword evidence="12" id="KW-1185">Reference proteome</keyword>
<feature type="transmembrane region" description="Helical" evidence="9">
    <location>
        <begin position="183"/>
        <end position="201"/>
    </location>
</feature>
<feature type="transmembrane region" description="Helical" evidence="9">
    <location>
        <begin position="207"/>
        <end position="228"/>
    </location>
</feature>
<evidence type="ECO:0000256" key="3">
    <source>
        <dbReference type="ARBA" id="ARBA00022679"/>
    </source>
</evidence>
<dbReference type="RefSeq" id="WP_344680647.1">
    <property type="nucleotide sequence ID" value="NZ_BAAAUX010000014.1"/>
</dbReference>
<protein>
    <recommendedName>
        <fullName evidence="10">Histidine kinase domain-containing protein</fullName>
    </recommendedName>
</protein>
<evidence type="ECO:0000256" key="6">
    <source>
        <dbReference type="ARBA" id="ARBA00022989"/>
    </source>
</evidence>
<feature type="domain" description="Histidine kinase" evidence="10">
    <location>
        <begin position="656"/>
        <end position="736"/>
    </location>
</feature>
<dbReference type="Proteomes" id="UP001500979">
    <property type="component" value="Unassembled WGS sequence"/>
</dbReference>
<dbReference type="InterPro" id="IPR050482">
    <property type="entry name" value="Sensor_HK_TwoCompSys"/>
</dbReference>
<dbReference type="PROSITE" id="PS50109">
    <property type="entry name" value="HIS_KIN"/>
    <property type="match status" value="1"/>
</dbReference>
<dbReference type="Pfam" id="PF02518">
    <property type="entry name" value="HATPase_c"/>
    <property type="match status" value="1"/>
</dbReference>